<protein>
    <recommendedName>
        <fullName evidence="1">At1g61320/AtMIF1 LRR domain-containing protein</fullName>
    </recommendedName>
</protein>
<accession>M8B7D7</accession>
<evidence type="ECO:0000259" key="1">
    <source>
        <dbReference type="Pfam" id="PF23622"/>
    </source>
</evidence>
<sequence length="615" mass="69569">MSKKPQEEDRLGALTDDILLSILGSVDLATAARTSALSTRWRSLPWLLPELNLHVRDFLPVPCPDYPLAAALRIFFYSKIPAQHINQAMASLTRAARSFLRTKHSRTVTKMSLEIYLVGNYSHDIGPLVRDAIDNGTVRELDLTIADDKDFRCKRADMLQKARVVDGFFSTYPNVLPCLTRLHLYNLRFAKGDMLHRTLFDCCKQLQHLSLDHCDAGDGSVWQIDAPSSGLRVLELRYSYLKRLEVLCLPKLELLRWEVWLHNETPLHFGSVPCLKELFLLCGADIDHPGFSLSQLLDGATDIHTLTLNFQGEKLWIQPESRQLRAAFSKLKKLSIQGIYVEFDLLWTINLLEAAPTVEIFGVEAFEHPCSVPFWVRVGVQRVQPSWKTPGFTSCSKWQLRELHVASFSPLVGHHMLFVREVMGRAPKLETVLLKENEEPCRKCEAMGALPTPIGGMFPRGKDEQDAIARQLRDKRIVSSSSAAKIVFKMSPVSFDIPAQTFSFTQLGKHTVSTAMFTNAASVKEVPPKKMHKLMDKGAEVFLCQVHNIIVDAGEGFKTPPQIQKLLLEYADLFEEPKELPPHRALNHKIPLVAGATPPHEYEDYPLQLQEYPKH</sequence>
<dbReference type="PANTHER" id="PTHR35545:SF8">
    <property type="entry name" value="F-BOX DOMAIN-CONTAINING PROTEIN"/>
    <property type="match status" value="1"/>
</dbReference>
<dbReference type="PANTHER" id="PTHR35545">
    <property type="entry name" value="F-BOX DOMAIN-CONTAINING PROTEIN"/>
    <property type="match status" value="1"/>
</dbReference>
<reference evidence="2" key="1">
    <citation type="submission" date="2015-06" db="UniProtKB">
        <authorList>
            <consortium name="EnsemblPlants"/>
        </authorList>
    </citation>
    <scope>IDENTIFICATION</scope>
</reference>
<dbReference type="InterPro" id="IPR055357">
    <property type="entry name" value="LRR_At1g61320_AtMIF1"/>
</dbReference>
<name>M8B7D7_AEGTA</name>
<dbReference type="EnsemblPlants" id="EMT12672">
    <property type="protein sequence ID" value="EMT12672"/>
    <property type="gene ID" value="F775_05364"/>
</dbReference>
<dbReference type="InterPro" id="IPR032675">
    <property type="entry name" value="LRR_dom_sf"/>
</dbReference>
<dbReference type="AlphaFoldDB" id="M8B7D7"/>
<proteinExistence type="predicted"/>
<dbReference type="Pfam" id="PF23622">
    <property type="entry name" value="LRR_At1g61320_AtMIF1"/>
    <property type="match status" value="1"/>
</dbReference>
<organism evidence="2">
    <name type="scientific">Aegilops tauschii</name>
    <name type="common">Tausch's goatgrass</name>
    <name type="synonym">Aegilops squarrosa</name>
    <dbReference type="NCBI Taxonomy" id="37682"/>
    <lineage>
        <taxon>Eukaryota</taxon>
        <taxon>Viridiplantae</taxon>
        <taxon>Streptophyta</taxon>
        <taxon>Embryophyta</taxon>
        <taxon>Tracheophyta</taxon>
        <taxon>Spermatophyta</taxon>
        <taxon>Magnoliopsida</taxon>
        <taxon>Liliopsida</taxon>
        <taxon>Poales</taxon>
        <taxon>Poaceae</taxon>
        <taxon>BOP clade</taxon>
        <taxon>Pooideae</taxon>
        <taxon>Triticodae</taxon>
        <taxon>Triticeae</taxon>
        <taxon>Triticinae</taxon>
        <taxon>Aegilops</taxon>
    </lineage>
</organism>
<dbReference type="ExpressionAtlas" id="M8B7D7">
    <property type="expression patterns" value="baseline"/>
</dbReference>
<dbReference type="Gene3D" id="3.80.10.10">
    <property type="entry name" value="Ribonuclease Inhibitor"/>
    <property type="match status" value="1"/>
</dbReference>
<evidence type="ECO:0000313" key="2">
    <source>
        <dbReference type="EnsemblPlants" id="EMT12672"/>
    </source>
</evidence>
<dbReference type="SUPFAM" id="SSF52047">
    <property type="entry name" value="RNI-like"/>
    <property type="match status" value="1"/>
</dbReference>
<feature type="domain" description="At1g61320/AtMIF1 LRR" evidence="1">
    <location>
        <begin position="175"/>
        <end position="367"/>
    </location>
</feature>
<dbReference type="InterPro" id="IPR036047">
    <property type="entry name" value="F-box-like_dom_sf"/>
</dbReference>
<dbReference type="SUPFAM" id="SSF81383">
    <property type="entry name" value="F-box domain"/>
    <property type="match status" value="1"/>
</dbReference>